<dbReference type="GO" id="GO:0016702">
    <property type="term" value="F:oxidoreductase activity, acting on single donors with incorporation of molecular oxygen, incorporation of two atoms of oxygen"/>
    <property type="evidence" value="ECO:0007669"/>
    <property type="project" value="InterPro"/>
</dbReference>
<evidence type="ECO:0000313" key="5">
    <source>
        <dbReference type="EMBL" id="KAH3880567.1"/>
    </source>
</evidence>
<feature type="domain" description="Lipoxygenase" evidence="4">
    <location>
        <begin position="100"/>
        <end position="639"/>
    </location>
</feature>
<dbReference type="InterPro" id="IPR020834">
    <property type="entry name" value="LipOase_CS"/>
</dbReference>
<dbReference type="InterPro" id="IPR013819">
    <property type="entry name" value="LipOase_C"/>
</dbReference>
<keyword evidence="6" id="KW-1185">Reference proteome</keyword>
<organism evidence="5 6">
    <name type="scientific">Dreissena polymorpha</name>
    <name type="common">Zebra mussel</name>
    <name type="synonym">Mytilus polymorpha</name>
    <dbReference type="NCBI Taxonomy" id="45954"/>
    <lineage>
        <taxon>Eukaryota</taxon>
        <taxon>Metazoa</taxon>
        <taxon>Spiralia</taxon>
        <taxon>Lophotrochozoa</taxon>
        <taxon>Mollusca</taxon>
        <taxon>Bivalvia</taxon>
        <taxon>Autobranchia</taxon>
        <taxon>Heteroconchia</taxon>
        <taxon>Euheterodonta</taxon>
        <taxon>Imparidentia</taxon>
        <taxon>Neoheterodontei</taxon>
        <taxon>Myida</taxon>
        <taxon>Dreissenoidea</taxon>
        <taxon>Dreissenidae</taxon>
        <taxon>Dreissena</taxon>
    </lineage>
</organism>
<dbReference type="PRINTS" id="PR00087">
    <property type="entry name" value="LIPOXYGENASE"/>
</dbReference>
<keyword evidence="2" id="KW-0223">Dioxygenase</keyword>
<dbReference type="OrthoDB" id="407298at2759"/>
<sequence length="639" mass="73614">MSLTGHEDDVHFKATFEQVEGSRSKGVITLTIDTPNWEKVNGIELWKHKEGDKITWTVEKVTMDETLAVEQSLLGVYPITPTKQEVYSSIAWCAKHDGCTSLPQCDPDQEKRKRKLLRTRKLYEYTQRSPGIPCQVRKVPDNHTLHYLSAAIQQKLLEHNSAIWNKHCRPWKTAKDVAHIYGCVFQQPSDITRWEDDVKFGLQRFAGTNNTMIRLCTELPEKLQVTPKMLKPFLGKYTLDKALKKRRLFVVDHAILERCPTVLNTTVCSPIALFYRDKRDRIVPIAIQLFQEKAEDNPVFLPSDDKYTWIIAKMWFNNADACVHQAITHLGYTHIVMEGFEVAVYRNLSKSHPMFKLMAPHFMYLMTINNLALDLLLGPGKYFDTVVSVGTKGAYELIKRYRTKWRLNVDGTLPADLKERGVDSPEIVPNYPFRDDALLTYNAILQYVTDYVHLYYPSDDMLNGDYEIQCWRAELDRPIEQGGLGIMGVEGVDGRFTSRDQLIQVVTSIIYTCSVGHAAANFKQYDEYAFPMNYPSLLRGRPPSDKKRRTESDVIEIIQDRANHYQLMTITKILSDHSYGNPLGDFDENFITDPKALNLVKEFRAKLDEVSETINESNEIRETRYDYLEPSKISNSINI</sequence>
<keyword evidence="3" id="KW-0560">Oxidoreductase</keyword>
<accession>A0A9D4MMX0</accession>
<dbReference type="InterPro" id="IPR036226">
    <property type="entry name" value="LipOase_C_sf"/>
</dbReference>
<evidence type="ECO:0000259" key="4">
    <source>
        <dbReference type="PROSITE" id="PS51393"/>
    </source>
</evidence>
<dbReference type="Proteomes" id="UP000828390">
    <property type="component" value="Unassembled WGS sequence"/>
</dbReference>
<dbReference type="SUPFAM" id="SSF48484">
    <property type="entry name" value="Lipoxigenase"/>
    <property type="match status" value="1"/>
</dbReference>
<proteinExistence type="predicted"/>
<dbReference type="Pfam" id="PF00305">
    <property type="entry name" value="Lipoxygenase"/>
    <property type="match status" value="1"/>
</dbReference>
<evidence type="ECO:0000313" key="6">
    <source>
        <dbReference type="Proteomes" id="UP000828390"/>
    </source>
</evidence>
<gene>
    <name evidence="5" type="ORF">DPMN_004484</name>
</gene>
<dbReference type="PANTHER" id="PTHR11771">
    <property type="entry name" value="LIPOXYGENASE"/>
    <property type="match status" value="1"/>
</dbReference>
<dbReference type="PROSITE" id="PS00081">
    <property type="entry name" value="LIPOXYGENASE_2"/>
    <property type="match status" value="1"/>
</dbReference>
<dbReference type="Gene3D" id="3.10.450.60">
    <property type="match status" value="1"/>
</dbReference>
<evidence type="ECO:0000256" key="2">
    <source>
        <dbReference type="ARBA" id="ARBA00022964"/>
    </source>
</evidence>
<dbReference type="GO" id="GO:0034440">
    <property type="term" value="P:lipid oxidation"/>
    <property type="evidence" value="ECO:0007669"/>
    <property type="project" value="InterPro"/>
</dbReference>
<name>A0A9D4MMX0_DREPO</name>
<reference evidence="5" key="2">
    <citation type="submission" date="2020-11" db="EMBL/GenBank/DDBJ databases">
        <authorList>
            <person name="McCartney M.A."/>
            <person name="Auch B."/>
            <person name="Kono T."/>
            <person name="Mallez S."/>
            <person name="Becker A."/>
            <person name="Gohl D.M."/>
            <person name="Silverstein K.A.T."/>
            <person name="Koren S."/>
            <person name="Bechman K.B."/>
            <person name="Herman A."/>
            <person name="Abrahante J.E."/>
            <person name="Garbe J."/>
        </authorList>
    </citation>
    <scope>NUCLEOTIDE SEQUENCE</scope>
    <source>
        <strain evidence="5">Duluth1</strain>
        <tissue evidence="5">Whole animal</tissue>
    </source>
</reference>
<dbReference type="EMBL" id="JAIWYP010000001">
    <property type="protein sequence ID" value="KAH3880567.1"/>
    <property type="molecule type" value="Genomic_DNA"/>
</dbReference>
<keyword evidence="1" id="KW-0479">Metal-binding</keyword>
<dbReference type="PROSITE" id="PS51393">
    <property type="entry name" value="LIPOXYGENASE_3"/>
    <property type="match status" value="1"/>
</dbReference>
<comment type="caution">
    <text evidence="5">The sequence shown here is derived from an EMBL/GenBank/DDBJ whole genome shotgun (WGS) entry which is preliminary data.</text>
</comment>
<dbReference type="Gene3D" id="1.20.245.10">
    <property type="entry name" value="Lipoxygenase-1, Domain 5"/>
    <property type="match status" value="1"/>
</dbReference>
<dbReference type="AlphaFoldDB" id="A0A9D4MMX0"/>
<protein>
    <recommendedName>
        <fullName evidence="4">Lipoxygenase domain-containing protein</fullName>
    </recommendedName>
</protein>
<evidence type="ECO:0000256" key="3">
    <source>
        <dbReference type="ARBA" id="ARBA00023002"/>
    </source>
</evidence>
<dbReference type="GO" id="GO:0046872">
    <property type="term" value="F:metal ion binding"/>
    <property type="evidence" value="ECO:0007669"/>
    <property type="project" value="UniProtKB-KW"/>
</dbReference>
<evidence type="ECO:0000256" key="1">
    <source>
        <dbReference type="ARBA" id="ARBA00022723"/>
    </source>
</evidence>
<dbReference type="InterPro" id="IPR000907">
    <property type="entry name" value="LipOase"/>
</dbReference>
<reference evidence="5" key="1">
    <citation type="journal article" date="2019" name="bioRxiv">
        <title>The Genome of the Zebra Mussel, Dreissena polymorpha: A Resource for Invasive Species Research.</title>
        <authorList>
            <person name="McCartney M.A."/>
            <person name="Auch B."/>
            <person name="Kono T."/>
            <person name="Mallez S."/>
            <person name="Zhang Y."/>
            <person name="Obille A."/>
            <person name="Becker A."/>
            <person name="Abrahante J.E."/>
            <person name="Garbe J."/>
            <person name="Badalamenti J.P."/>
            <person name="Herman A."/>
            <person name="Mangelson H."/>
            <person name="Liachko I."/>
            <person name="Sullivan S."/>
            <person name="Sone E.D."/>
            <person name="Koren S."/>
            <person name="Silverstein K.A.T."/>
            <person name="Beckman K.B."/>
            <person name="Gohl D.M."/>
        </authorList>
    </citation>
    <scope>NUCLEOTIDE SEQUENCE</scope>
    <source>
        <strain evidence="5">Duluth1</strain>
        <tissue evidence="5">Whole animal</tissue>
    </source>
</reference>